<comment type="caution">
    <text evidence="1">The sequence shown here is derived from an EMBL/GenBank/DDBJ whole genome shotgun (WGS) entry which is preliminary data.</text>
</comment>
<sequence>MSQGTYHPSLVESRDDGWMGVGWTRVDPTVTMRFRIRGTPLDLGHVIGQQTWYDETRWGWTTEARKSGTRNHANLNPTGRTSLTSHWFAELNRLKITTKQTL</sequence>
<dbReference type="AlphaFoldDB" id="A0A426ZYJ5"/>
<protein>
    <submittedName>
        <fullName evidence="1">Uncharacterized protein</fullName>
    </submittedName>
</protein>
<evidence type="ECO:0000313" key="1">
    <source>
        <dbReference type="EMBL" id="RRT69021.1"/>
    </source>
</evidence>
<organism evidence="1 2">
    <name type="scientific">Ensete ventricosum</name>
    <name type="common">Abyssinian banana</name>
    <name type="synonym">Musa ensete</name>
    <dbReference type="NCBI Taxonomy" id="4639"/>
    <lineage>
        <taxon>Eukaryota</taxon>
        <taxon>Viridiplantae</taxon>
        <taxon>Streptophyta</taxon>
        <taxon>Embryophyta</taxon>
        <taxon>Tracheophyta</taxon>
        <taxon>Spermatophyta</taxon>
        <taxon>Magnoliopsida</taxon>
        <taxon>Liliopsida</taxon>
        <taxon>Zingiberales</taxon>
        <taxon>Musaceae</taxon>
        <taxon>Ensete</taxon>
    </lineage>
</organism>
<dbReference type="Proteomes" id="UP000287651">
    <property type="component" value="Unassembled WGS sequence"/>
</dbReference>
<name>A0A426ZYJ5_ENSVE</name>
<reference evidence="1 2" key="1">
    <citation type="journal article" date="2014" name="Agronomy (Basel)">
        <title>A Draft Genome Sequence for Ensete ventricosum, the Drought-Tolerant Tree Against Hunger.</title>
        <authorList>
            <person name="Harrison J."/>
            <person name="Moore K.A."/>
            <person name="Paszkiewicz K."/>
            <person name="Jones T."/>
            <person name="Grant M."/>
            <person name="Ambacheew D."/>
            <person name="Muzemil S."/>
            <person name="Studholme D.J."/>
        </authorList>
    </citation>
    <scope>NUCLEOTIDE SEQUENCE [LARGE SCALE GENOMIC DNA]</scope>
</reference>
<proteinExistence type="predicted"/>
<gene>
    <name evidence="1" type="ORF">B296_00023444</name>
</gene>
<dbReference type="EMBL" id="AMZH03004498">
    <property type="protein sequence ID" value="RRT69021.1"/>
    <property type="molecule type" value="Genomic_DNA"/>
</dbReference>
<accession>A0A426ZYJ5</accession>
<evidence type="ECO:0000313" key="2">
    <source>
        <dbReference type="Proteomes" id="UP000287651"/>
    </source>
</evidence>